<dbReference type="Pfam" id="PF00271">
    <property type="entry name" value="Helicase_C"/>
    <property type="match status" value="1"/>
</dbReference>
<evidence type="ECO:0000259" key="7">
    <source>
        <dbReference type="PROSITE" id="PS51194"/>
    </source>
</evidence>
<dbReference type="GO" id="GO:0003676">
    <property type="term" value="F:nucleic acid binding"/>
    <property type="evidence" value="ECO:0007669"/>
    <property type="project" value="InterPro"/>
</dbReference>
<dbReference type="Pfam" id="PF00270">
    <property type="entry name" value="DEAD"/>
    <property type="match status" value="1"/>
</dbReference>
<protein>
    <recommendedName>
        <fullName evidence="10">RNA helicase</fullName>
    </recommendedName>
</protein>
<evidence type="ECO:0000256" key="1">
    <source>
        <dbReference type="ARBA" id="ARBA00022741"/>
    </source>
</evidence>
<dbReference type="InterPro" id="IPR044742">
    <property type="entry name" value="DEAD/DEAH_RhlB"/>
</dbReference>
<keyword evidence="2 5" id="KW-0378">Hydrolase</keyword>
<dbReference type="InterPro" id="IPR014001">
    <property type="entry name" value="Helicase_ATP-bd"/>
</dbReference>
<dbReference type="Proteomes" id="UP001162131">
    <property type="component" value="Unassembled WGS sequence"/>
</dbReference>
<feature type="domain" description="Helicase C-terminal" evidence="7">
    <location>
        <begin position="237"/>
        <end position="384"/>
    </location>
</feature>
<dbReference type="InterPro" id="IPR027417">
    <property type="entry name" value="P-loop_NTPase"/>
</dbReference>
<dbReference type="SUPFAM" id="SSF52540">
    <property type="entry name" value="P-loop containing nucleoside triphosphate hydrolases"/>
    <property type="match status" value="1"/>
</dbReference>
<dbReference type="GO" id="GO:0005524">
    <property type="term" value="F:ATP binding"/>
    <property type="evidence" value="ECO:0007669"/>
    <property type="project" value="UniProtKB-KW"/>
</dbReference>
<keyword evidence="1 5" id="KW-0547">Nucleotide-binding</keyword>
<dbReference type="PROSITE" id="PS00039">
    <property type="entry name" value="DEAD_ATP_HELICASE"/>
    <property type="match status" value="1"/>
</dbReference>
<dbReference type="GO" id="GO:0003724">
    <property type="term" value="F:RNA helicase activity"/>
    <property type="evidence" value="ECO:0007669"/>
    <property type="project" value="TreeGrafter"/>
</dbReference>
<dbReference type="GO" id="GO:0005829">
    <property type="term" value="C:cytosol"/>
    <property type="evidence" value="ECO:0007669"/>
    <property type="project" value="TreeGrafter"/>
</dbReference>
<comment type="similarity">
    <text evidence="5">Belongs to the DEAD box helicase family.</text>
</comment>
<evidence type="ECO:0000313" key="9">
    <source>
        <dbReference type="Proteomes" id="UP001162131"/>
    </source>
</evidence>
<evidence type="ECO:0000256" key="5">
    <source>
        <dbReference type="RuleBase" id="RU000492"/>
    </source>
</evidence>
<dbReference type="PANTHER" id="PTHR47959:SF1">
    <property type="entry name" value="ATP-DEPENDENT RNA HELICASE DBPA"/>
    <property type="match status" value="1"/>
</dbReference>
<dbReference type="Gene3D" id="3.40.50.300">
    <property type="entry name" value="P-loop containing nucleotide triphosphate hydrolases"/>
    <property type="match status" value="2"/>
</dbReference>
<dbReference type="PROSITE" id="PS51194">
    <property type="entry name" value="HELICASE_CTER"/>
    <property type="match status" value="1"/>
</dbReference>
<dbReference type="SMART" id="SM00490">
    <property type="entry name" value="HELICc"/>
    <property type="match status" value="1"/>
</dbReference>
<keyword evidence="4 5" id="KW-0067">ATP-binding</keyword>
<evidence type="ECO:0000259" key="6">
    <source>
        <dbReference type="PROSITE" id="PS51192"/>
    </source>
</evidence>
<accession>A0AAU9KC97</accession>
<dbReference type="GO" id="GO:0016787">
    <property type="term" value="F:hydrolase activity"/>
    <property type="evidence" value="ECO:0007669"/>
    <property type="project" value="UniProtKB-KW"/>
</dbReference>
<dbReference type="PROSITE" id="PS51192">
    <property type="entry name" value="HELICASE_ATP_BIND_1"/>
    <property type="match status" value="1"/>
</dbReference>
<keyword evidence="3 5" id="KW-0347">Helicase</keyword>
<dbReference type="InterPro" id="IPR050079">
    <property type="entry name" value="DEAD_box_RNA_helicase"/>
</dbReference>
<evidence type="ECO:0000256" key="3">
    <source>
        <dbReference type="ARBA" id="ARBA00022806"/>
    </source>
</evidence>
<dbReference type="InterPro" id="IPR000629">
    <property type="entry name" value="RNA-helicase_DEAD-box_CS"/>
</dbReference>
<gene>
    <name evidence="8" type="ORF">BSTOLATCC_MIC53622</name>
</gene>
<evidence type="ECO:0000256" key="2">
    <source>
        <dbReference type="ARBA" id="ARBA00022801"/>
    </source>
</evidence>
<keyword evidence="9" id="KW-1185">Reference proteome</keyword>
<dbReference type="AlphaFoldDB" id="A0AAU9KC97"/>
<dbReference type="EMBL" id="CAJZBQ010000053">
    <property type="protein sequence ID" value="CAG9331555.1"/>
    <property type="molecule type" value="Genomic_DNA"/>
</dbReference>
<dbReference type="PANTHER" id="PTHR47959">
    <property type="entry name" value="ATP-DEPENDENT RNA HELICASE RHLE-RELATED"/>
    <property type="match status" value="1"/>
</dbReference>
<name>A0AAU9KC97_9CILI</name>
<comment type="caution">
    <text evidence="8">The sequence shown here is derived from an EMBL/GenBank/DDBJ whole genome shotgun (WGS) entry which is preliminary data.</text>
</comment>
<dbReference type="SMART" id="SM00487">
    <property type="entry name" value="DEXDc"/>
    <property type="match status" value="1"/>
</dbReference>
<evidence type="ECO:0000313" key="8">
    <source>
        <dbReference type="EMBL" id="CAG9331555.1"/>
    </source>
</evidence>
<evidence type="ECO:0008006" key="10">
    <source>
        <dbReference type="Google" id="ProtNLM"/>
    </source>
</evidence>
<dbReference type="CDD" id="cd18787">
    <property type="entry name" value="SF2_C_DEAD"/>
    <property type="match status" value="1"/>
</dbReference>
<dbReference type="InterPro" id="IPR011545">
    <property type="entry name" value="DEAD/DEAH_box_helicase_dom"/>
</dbReference>
<proteinExistence type="inferred from homology"/>
<dbReference type="InterPro" id="IPR001650">
    <property type="entry name" value="Helicase_C-like"/>
</dbReference>
<reference evidence="8" key="1">
    <citation type="submission" date="2021-09" db="EMBL/GenBank/DDBJ databases">
        <authorList>
            <consortium name="AG Swart"/>
            <person name="Singh M."/>
            <person name="Singh A."/>
            <person name="Seah K."/>
            <person name="Emmerich C."/>
        </authorList>
    </citation>
    <scope>NUCLEOTIDE SEQUENCE</scope>
    <source>
        <strain evidence="8">ATCC30299</strain>
    </source>
</reference>
<sequence length="482" mass="54410">MESDLITSQTFIDLGISKKFILDALEYFNFQYSTQVQAQAIPKALSGENLIVQGRSGTGKTLAFTSISLEAINPSENKPQALIITPTRELANQIFDFLNEMTFTSDTPIYSLMCCGGYSRGDTIKSLNQGIHIVVGTLGRIKDMITYNYLSVEFLKILIMDEADKIISSCSWLFQKIPKNTQILAFSATYSEQSLSQLKKYIENPQIIKCQENDTKSKELKEFYAESDATMQAKVTKVLHILNTVPFHQAIIFYNNKGSGNDMAARLRGSGFPCLFISGDMPQNQRIEVMRSLRFLGIRVMLSTDLTSRGIDVLNVNLVINYDIPDRSDIYIHRIGRAGRFGTPGIAVTLVSGQSDIEKLQKFANPENFDFFTKENFIPIELLEDEKEAFKKITSDGKEWVDVPIEASIDNKFTIPIDIEEDEWVDVTAEESIEKRFTIPITLEDLSNLSCSLCAELGFSTHCHCNTCKENYIYITKYLKPE</sequence>
<dbReference type="CDD" id="cd00268">
    <property type="entry name" value="DEADc"/>
    <property type="match status" value="1"/>
</dbReference>
<organism evidence="8 9">
    <name type="scientific">Blepharisma stoltei</name>
    <dbReference type="NCBI Taxonomy" id="1481888"/>
    <lineage>
        <taxon>Eukaryota</taxon>
        <taxon>Sar</taxon>
        <taxon>Alveolata</taxon>
        <taxon>Ciliophora</taxon>
        <taxon>Postciliodesmatophora</taxon>
        <taxon>Heterotrichea</taxon>
        <taxon>Heterotrichida</taxon>
        <taxon>Blepharismidae</taxon>
        <taxon>Blepharisma</taxon>
    </lineage>
</organism>
<feature type="domain" description="Helicase ATP-binding" evidence="6">
    <location>
        <begin position="41"/>
        <end position="208"/>
    </location>
</feature>
<evidence type="ECO:0000256" key="4">
    <source>
        <dbReference type="ARBA" id="ARBA00022840"/>
    </source>
</evidence>